<dbReference type="GO" id="GO:0046872">
    <property type="term" value="F:metal ion binding"/>
    <property type="evidence" value="ECO:0007669"/>
    <property type="project" value="UniProtKB-KW"/>
</dbReference>
<comment type="similarity">
    <text evidence="3">Belongs to the peptidase M50B family.</text>
</comment>
<proteinExistence type="inferred from homology"/>
<evidence type="ECO:0000313" key="15">
    <source>
        <dbReference type="Proteomes" id="UP000751224"/>
    </source>
</evidence>
<feature type="transmembrane region" description="Helical" evidence="12">
    <location>
        <begin position="85"/>
        <end position="104"/>
    </location>
</feature>
<evidence type="ECO:0000256" key="3">
    <source>
        <dbReference type="ARBA" id="ARBA00007931"/>
    </source>
</evidence>
<evidence type="ECO:0000256" key="2">
    <source>
        <dbReference type="ARBA" id="ARBA00004141"/>
    </source>
</evidence>
<feature type="domain" description="Peptidase M50" evidence="13">
    <location>
        <begin position="36"/>
        <end position="104"/>
    </location>
</feature>
<dbReference type="Proteomes" id="UP000751224">
    <property type="component" value="Unassembled WGS sequence"/>
</dbReference>
<reference evidence="14" key="1">
    <citation type="submission" date="2021-02" db="EMBL/GenBank/DDBJ databases">
        <title>Infant gut strain persistence is associated with maternal origin, phylogeny, and functional potential including surface adhesion and iron acquisition.</title>
        <authorList>
            <person name="Lou Y.C."/>
        </authorList>
    </citation>
    <scope>NUCLEOTIDE SEQUENCE</scope>
    <source>
        <strain evidence="14">L3_108_000G1_dasL3_108_000G1_metabat.metabat.11</strain>
    </source>
</reference>
<comment type="subcellular location">
    <subcellularLocation>
        <location evidence="2">Membrane</location>
        <topology evidence="2">Multi-pass membrane protein</topology>
    </subcellularLocation>
</comment>
<evidence type="ECO:0000256" key="11">
    <source>
        <dbReference type="ARBA" id="ARBA00023136"/>
    </source>
</evidence>
<gene>
    <name evidence="14" type="ORF">KHX14_02735</name>
</gene>
<evidence type="ECO:0000256" key="7">
    <source>
        <dbReference type="ARBA" id="ARBA00022801"/>
    </source>
</evidence>
<protein>
    <submittedName>
        <fullName evidence="14">Stage IV sporulation protein</fullName>
    </submittedName>
</protein>
<evidence type="ECO:0000256" key="12">
    <source>
        <dbReference type="SAM" id="Phobius"/>
    </source>
</evidence>
<comment type="caution">
    <text evidence="14">The sequence shown here is derived from an EMBL/GenBank/DDBJ whole genome shotgun (WGS) entry which is preliminary data.</text>
</comment>
<keyword evidence="4" id="KW-0645">Protease</keyword>
<feature type="transmembrane region" description="Helical" evidence="12">
    <location>
        <begin position="116"/>
        <end position="140"/>
    </location>
</feature>
<feature type="transmembrane region" description="Helical" evidence="12">
    <location>
        <begin position="29"/>
        <end position="50"/>
    </location>
</feature>
<comment type="cofactor">
    <cofactor evidence="1">
        <name>Zn(2+)</name>
        <dbReference type="ChEBI" id="CHEBI:29105"/>
    </cofactor>
</comment>
<evidence type="ECO:0000256" key="6">
    <source>
        <dbReference type="ARBA" id="ARBA00022723"/>
    </source>
</evidence>
<keyword evidence="9 12" id="KW-1133">Transmembrane helix</keyword>
<dbReference type="InterPro" id="IPR008915">
    <property type="entry name" value="Peptidase_M50"/>
</dbReference>
<evidence type="ECO:0000313" key="14">
    <source>
        <dbReference type="EMBL" id="MBS5587724.1"/>
    </source>
</evidence>
<dbReference type="PANTHER" id="PTHR39188:SF3">
    <property type="entry name" value="STAGE IV SPORULATION PROTEIN FB"/>
    <property type="match status" value="1"/>
</dbReference>
<keyword evidence="10" id="KW-0482">Metalloprotease</keyword>
<dbReference type="PANTHER" id="PTHR39188">
    <property type="entry name" value="MEMBRANE-ASSOCIATED ZINC METALLOPROTEASE M50B"/>
    <property type="match status" value="1"/>
</dbReference>
<dbReference type="EMBL" id="JAGZCC010000010">
    <property type="protein sequence ID" value="MBS5587724.1"/>
    <property type="molecule type" value="Genomic_DNA"/>
</dbReference>
<evidence type="ECO:0000256" key="1">
    <source>
        <dbReference type="ARBA" id="ARBA00001947"/>
    </source>
</evidence>
<evidence type="ECO:0000256" key="9">
    <source>
        <dbReference type="ARBA" id="ARBA00022989"/>
    </source>
</evidence>
<dbReference type="GO" id="GO:0016020">
    <property type="term" value="C:membrane"/>
    <property type="evidence" value="ECO:0007669"/>
    <property type="project" value="UniProtKB-SubCell"/>
</dbReference>
<feature type="transmembrane region" description="Helical" evidence="12">
    <location>
        <begin position="160"/>
        <end position="179"/>
    </location>
</feature>
<keyword evidence="5 12" id="KW-0812">Transmembrane</keyword>
<accession>A0A943I5Z0</accession>
<evidence type="ECO:0000259" key="13">
    <source>
        <dbReference type="Pfam" id="PF02163"/>
    </source>
</evidence>
<evidence type="ECO:0000256" key="5">
    <source>
        <dbReference type="ARBA" id="ARBA00022692"/>
    </source>
</evidence>
<keyword evidence="7" id="KW-0378">Hydrolase</keyword>
<keyword evidence="8" id="KW-0862">Zinc</keyword>
<evidence type="ECO:0000256" key="10">
    <source>
        <dbReference type="ARBA" id="ARBA00023049"/>
    </source>
</evidence>
<dbReference type="GO" id="GO:0008237">
    <property type="term" value="F:metallopeptidase activity"/>
    <property type="evidence" value="ECO:0007669"/>
    <property type="project" value="UniProtKB-KW"/>
</dbReference>
<dbReference type="GO" id="GO:0006508">
    <property type="term" value="P:proteolysis"/>
    <property type="evidence" value="ECO:0007669"/>
    <property type="project" value="UniProtKB-KW"/>
</dbReference>
<name>A0A943I5Z0_9FIRM</name>
<dbReference type="Pfam" id="PF02163">
    <property type="entry name" value="Peptidase_M50"/>
    <property type="match status" value="1"/>
</dbReference>
<keyword evidence="6" id="KW-0479">Metal-binding</keyword>
<dbReference type="RefSeq" id="WP_303886170.1">
    <property type="nucleotide sequence ID" value="NZ_JAGZCC010000010.1"/>
</dbReference>
<dbReference type="AlphaFoldDB" id="A0A943I5Z0"/>
<keyword evidence="11 12" id="KW-0472">Membrane</keyword>
<sequence length="247" mass="29650">MKSIKGWRDWDVHPFTLVYLFVSVLNNDFYRYFSALVIVCIHEYGHYYFAKKFKFEIDKVEIFPFGAFLSLNDFGLHHICQELIMLLGGLAVHLPLYIVIKIFIGSSYLLEINKLVFVFNILPIYPLDGSKIILLLLSLFKDYYHAVKLQIKISLLTLSILIVLYNEIGYLFVYFYLLYGNYKYIKEFRFMIIRLFLKRLDGNEYKRYKINKRMCFYRPYNNIYVIDGNVFNEEKMLKKLIKNLKTN</sequence>
<evidence type="ECO:0000256" key="8">
    <source>
        <dbReference type="ARBA" id="ARBA00022833"/>
    </source>
</evidence>
<evidence type="ECO:0000256" key="4">
    <source>
        <dbReference type="ARBA" id="ARBA00022670"/>
    </source>
</evidence>
<organism evidence="14 15">
    <name type="scientific">Thomasclavelia spiroformis</name>
    <dbReference type="NCBI Taxonomy" id="29348"/>
    <lineage>
        <taxon>Bacteria</taxon>
        <taxon>Bacillati</taxon>
        <taxon>Bacillota</taxon>
        <taxon>Erysipelotrichia</taxon>
        <taxon>Erysipelotrichales</taxon>
        <taxon>Coprobacillaceae</taxon>
        <taxon>Thomasclavelia</taxon>
    </lineage>
</organism>